<proteinExistence type="predicted"/>
<organism evidence="2 3">
    <name type="scientific">Anisodus tanguticus</name>
    <dbReference type="NCBI Taxonomy" id="243964"/>
    <lineage>
        <taxon>Eukaryota</taxon>
        <taxon>Viridiplantae</taxon>
        <taxon>Streptophyta</taxon>
        <taxon>Embryophyta</taxon>
        <taxon>Tracheophyta</taxon>
        <taxon>Spermatophyta</taxon>
        <taxon>Magnoliopsida</taxon>
        <taxon>eudicotyledons</taxon>
        <taxon>Gunneridae</taxon>
        <taxon>Pentapetalae</taxon>
        <taxon>asterids</taxon>
        <taxon>lamiids</taxon>
        <taxon>Solanales</taxon>
        <taxon>Solanaceae</taxon>
        <taxon>Solanoideae</taxon>
        <taxon>Hyoscyameae</taxon>
        <taxon>Anisodus</taxon>
    </lineage>
</organism>
<keyword evidence="3" id="KW-1185">Reference proteome</keyword>
<gene>
    <name evidence="2" type="ORF">RND71_035854</name>
</gene>
<comment type="caution">
    <text evidence="2">The sequence shown here is derived from an EMBL/GenBank/DDBJ whole genome shotgun (WGS) entry which is preliminary data.</text>
</comment>
<dbReference type="Proteomes" id="UP001291623">
    <property type="component" value="Unassembled WGS sequence"/>
</dbReference>
<name>A0AAE1R6E6_9SOLA</name>
<evidence type="ECO:0000313" key="3">
    <source>
        <dbReference type="Proteomes" id="UP001291623"/>
    </source>
</evidence>
<reference evidence="2" key="1">
    <citation type="submission" date="2023-12" db="EMBL/GenBank/DDBJ databases">
        <title>Genome assembly of Anisodus tanguticus.</title>
        <authorList>
            <person name="Wang Y.-J."/>
        </authorList>
    </citation>
    <scope>NUCLEOTIDE SEQUENCE</scope>
    <source>
        <strain evidence="2">KB-2021</strain>
        <tissue evidence="2">Leaf</tissue>
    </source>
</reference>
<sequence>MDWGNVSTEDLIEALRAVEWSSPFSTTSSLGPFRIRSNRPNPGPSEAKGKVKQKEIEYIDYMDNNFHLSRGGNWGRLLLQVSGKIIRSCEVTLPLIA</sequence>
<dbReference type="EMBL" id="JAVYJV010000019">
    <property type="protein sequence ID" value="KAK4345678.1"/>
    <property type="molecule type" value="Genomic_DNA"/>
</dbReference>
<feature type="region of interest" description="Disordered" evidence="1">
    <location>
        <begin position="23"/>
        <end position="50"/>
    </location>
</feature>
<evidence type="ECO:0000256" key="1">
    <source>
        <dbReference type="SAM" id="MobiDB-lite"/>
    </source>
</evidence>
<evidence type="ECO:0000313" key="2">
    <source>
        <dbReference type="EMBL" id="KAK4345678.1"/>
    </source>
</evidence>
<protein>
    <submittedName>
        <fullName evidence="2">Uncharacterized protein</fullName>
    </submittedName>
</protein>
<accession>A0AAE1R6E6</accession>
<dbReference type="AlphaFoldDB" id="A0AAE1R6E6"/>